<organism evidence="1 2">
    <name type="scientific">Panicum virgatum</name>
    <name type="common">Blackwell switchgrass</name>
    <dbReference type="NCBI Taxonomy" id="38727"/>
    <lineage>
        <taxon>Eukaryota</taxon>
        <taxon>Viridiplantae</taxon>
        <taxon>Streptophyta</taxon>
        <taxon>Embryophyta</taxon>
        <taxon>Tracheophyta</taxon>
        <taxon>Spermatophyta</taxon>
        <taxon>Magnoliopsida</taxon>
        <taxon>Liliopsida</taxon>
        <taxon>Poales</taxon>
        <taxon>Poaceae</taxon>
        <taxon>PACMAD clade</taxon>
        <taxon>Panicoideae</taxon>
        <taxon>Panicodae</taxon>
        <taxon>Paniceae</taxon>
        <taxon>Panicinae</taxon>
        <taxon>Panicum</taxon>
        <taxon>Panicum sect. Hiantes</taxon>
    </lineage>
</organism>
<comment type="caution">
    <text evidence="1">The sequence shown here is derived from an EMBL/GenBank/DDBJ whole genome shotgun (WGS) entry which is preliminary data.</text>
</comment>
<proteinExistence type="predicted"/>
<dbReference type="EMBL" id="CM029040">
    <property type="protein sequence ID" value="KAG2634858.1"/>
    <property type="molecule type" value="Genomic_DNA"/>
</dbReference>
<dbReference type="AlphaFoldDB" id="A0A8T0VJ70"/>
<dbReference type="Proteomes" id="UP000823388">
    <property type="component" value="Chromosome 2N"/>
</dbReference>
<name>A0A8T0VJ70_PANVG</name>
<evidence type="ECO:0000313" key="2">
    <source>
        <dbReference type="Proteomes" id="UP000823388"/>
    </source>
</evidence>
<protein>
    <submittedName>
        <fullName evidence="1">Uncharacterized protein</fullName>
    </submittedName>
</protein>
<keyword evidence="2" id="KW-1185">Reference proteome</keyword>
<reference evidence="1" key="1">
    <citation type="submission" date="2020-05" db="EMBL/GenBank/DDBJ databases">
        <title>WGS assembly of Panicum virgatum.</title>
        <authorList>
            <person name="Lovell J.T."/>
            <person name="Jenkins J."/>
            <person name="Shu S."/>
            <person name="Juenger T.E."/>
            <person name="Schmutz J."/>
        </authorList>
    </citation>
    <scope>NUCLEOTIDE SEQUENCE</scope>
    <source>
        <strain evidence="1">AP13</strain>
    </source>
</reference>
<accession>A0A8T0VJ70</accession>
<gene>
    <name evidence="1" type="ORF">PVAP13_2NG327400</name>
</gene>
<sequence>MYKPPRWSMADYAAIMWNPPSATVPFGQDVLGRFDPKARQSNGEFDPSGVGLMRRQVVPPTSSLIQLVDDLFEHEEEDVEEAHTGNLITE</sequence>
<evidence type="ECO:0000313" key="1">
    <source>
        <dbReference type="EMBL" id="KAG2634858.1"/>
    </source>
</evidence>